<protein>
    <submittedName>
        <fullName evidence="1">Uncharacterized protein</fullName>
    </submittedName>
</protein>
<dbReference type="AlphaFoldDB" id="A0AA48H4J5"/>
<proteinExistence type="predicted"/>
<gene>
    <name evidence="1" type="ORF">METESE_08110</name>
</gene>
<dbReference type="KEGG" id="msea:METESE_08110"/>
<keyword evidence="2" id="KW-1185">Reference proteome</keyword>
<dbReference type="Proteomes" id="UP001228113">
    <property type="component" value="Chromosome"/>
</dbReference>
<name>A0AA48H4J5_9BACT</name>
<reference evidence="1" key="1">
    <citation type="journal article" date="2023" name="Int. J. Syst. Evol. Microbiol.">
        <title>Mesoterricola silvestris gen. nov., sp. nov., Mesoterricola sediminis sp. nov., Geothrix oryzae sp. nov., Geothrix edaphica sp. nov., Geothrix rubra sp. nov., and Geothrix limicola sp. nov., six novel members of Acidobacteriota isolated from soils.</title>
        <authorList>
            <person name="Itoh H."/>
            <person name="Sugisawa Y."/>
            <person name="Mise K."/>
            <person name="Xu Z."/>
            <person name="Kuniyasu M."/>
            <person name="Ushijima N."/>
            <person name="Kawano K."/>
            <person name="Kobayashi E."/>
            <person name="Shiratori Y."/>
            <person name="Masuda Y."/>
            <person name="Senoo K."/>
        </authorList>
    </citation>
    <scope>NUCLEOTIDE SEQUENCE</scope>
    <source>
        <strain evidence="1">W786</strain>
    </source>
</reference>
<dbReference type="EMBL" id="AP027081">
    <property type="protein sequence ID" value="BDU75853.1"/>
    <property type="molecule type" value="Genomic_DNA"/>
</dbReference>
<accession>A0AA48H4J5</accession>
<sequence length="283" mass="30177">MKGEMGISYRFPRMPMRIAPLLLLLCVLACRSPLAQLPRDPAGPRLDLAPVRVEDHSRQLKRLRPLAPGEANTPETRASALAAHGHWLEGAFREDARARGIRVEAGAPLRLELTVTDLGEVRTSYIILGIASGVAWGVGTGLVAHDTRLAVGLGGYELLEESAFWILGSSVFGAWSAPAVVEAKVYREGEAKPVWADTFYALSGRALTKGLPPAARGDREIQLRAALQRLTDKILVELAQVPGFPGPDIHEPAAAVTARLLEGRPPAPVPGNVVPGSPSGGRL</sequence>
<organism evidence="1 2">
    <name type="scientific">Mesoterricola sediminis</name>
    <dbReference type="NCBI Taxonomy" id="2927980"/>
    <lineage>
        <taxon>Bacteria</taxon>
        <taxon>Pseudomonadati</taxon>
        <taxon>Acidobacteriota</taxon>
        <taxon>Holophagae</taxon>
        <taxon>Holophagales</taxon>
        <taxon>Holophagaceae</taxon>
        <taxon>Mesoterricola</taxon>
    </lineage>
</organism>
<evidence type="ECO:0000313" key="1">
    <source>
        <dbReference type="EMBL" id="BDU75853.1"/>
    </source>
</evidence>
<evidence type="ECO:0000313" key="2">
    <source>
        <dbReference type="Proteomes" id="UP001228113"/>
    </source>
</evidence>